<dbReference type="Pfam" id="PF22483">
    <property type="entry name" value="Mu-transpos_C_2"/>
    <property type="match status" value="1"/>
</dbReference>
<dbReference type="PROSITE" id="PS50994">
    <property type="entry name" value="INTEGRASE"/>
    <property type="match status" value="1"/>
</dbReference>
<name>A0A3B0XWP1_9ZZZZ</name>
<reference evidence="5" key="1">
    <citation type="submission" date="2018-06" db="EMBL/GenBank/DDBJ databases">
        <authorList>
            <person name="Zhirakovskaya E."/>
        </authorList>
    </citation>
    <scope>NUCLEOTIDE SEQUENCE</scope>
</reference>
<evidence type="ECO:0000256" key="2">
    <source>
        <dbReference type="SAM" id="MobiDB-lite"/>
    </source>
</evidence>
<dbReference type="EMBL" id="UOFG01000127">
    <property type="protein sequence ID" value="VAW60616.1"/>
    <property type="molecule type" value="Genomic_DNA"/>
</dbReference>
<evidence type="ECO:0000256" key="1">
    <source>
        <dbReference type="ARBA" id="ARBA00009277"/>
    </source>
</evidence>
<dbReference type="InterPro" id="IPR012337">
    <property type="entry name" value="RNaseH-like_sf"/>
</dbReference>
<dbReference type="PROSITE" id="PS50532">
    <property type="entry name" value="HTH_IS408"/>
    <property type="match status" value="1"/>
</dbReference>
<accession>A0A3B0XWP1</accession>
<proteinExistence type="inferred from homology"/>
<dbReference type="InterPro" id="IPR054353">
    <property type="entry name" value="IstA-like_C"/>
</dbReference>
<feature type="domain" description="Integrase catalytic" evidence="4">
    <location>
        <begin position="136"/>
        <end position="317"/>
    </location>
</feature>
<sequence>MPTEKLTMRKIKQILQLDHESGMSRRAISVSVGTSYGSVANYLNRAEKAGITWEMARDMDERELGRALFPSQTPSGSRHFIEPDYPQVYQELKKKGVTKLLLWEEYRQSNPDNGYSYAQFCHRYKRWQGQQAMSMRQTHKAGEKLFIDYCGPTIPIVNPDSGECYGAQIFVAVMGASNYTFACASKTQNQADWINAHVKAFEFIGGVPELIIPDNLKSAVIKTHRYKPVINAAYSQMASYYQTAIIPARPYKPKDKSKAEVAVQIVERWILARLRNHTFFTLAALNLAINDLLVDLNSRDFKKLPGSRKSQFEALDKPALKALPKTAYQYVEIKSARVHIDYHIEYDKHYYSVPHHLIKEQVEVQASSTLISVYAYGNRVSSHPRSYVQGSHSTLTEHMPESHRAISEWSPERFLNWAGNIGEATKTVVTTLLNKKRHPEQNYRSILAVLSLAKTYTRERLEKACVRAVDINSPTRTSVESILKNGLDKLDSTHKKQTPEQTELPLDDHENIRGNKYYH</sequence>
<dbReference type="NCBIfam" id="NF033546">
    <property type="entry name" value="transpos_IS21"/>
    <property type="match status" value="1"/>
</dbReference>
<comment type="similarity">
    <text evidence="1">Belongs to the transposase IS21/IS408/IS1162 family.</text>
</comment>
<evidence type="ECO:0000259" key="3">
    <source>
        <dbReference type="PROSITE" id="PS50532"/>
    </source>
</evidence>
<dbReference type="Gene3D" id="3.30.420.10">
    <property type="entry name" value="Ribonuclease H-like superfamily/Ribonuclease H"/>
    <property type="match status" value="1"/>
</dbReference>
<protein>
    <submittedName>
        <fullName evidence="5">Mobile element protein</fullName>
    </submittedName>
</protein>
<feature type="domain" description="HTH IS408-type" evidence="3">
    <location>
        <begin position="11"/>
        <end position="92"/>
    </location>
</feature>
<dbReference type="InterPro" id="IPR036397">
    <property type="entry name" value="RNaseH_sf"/>
</dbReference>
<dbReference type="PANTHER" id="PTHR35004:SF8">
    <property type="entry name" value="TRANSPOSASE RV3428C-RELATED"/>
    <property type="match status" value="1"/>
</dbReference>
<feature type="region of interest" description="Disordered" evidence="2">
    <location>
        <begin position="490"/>
        <end position="519"/>
    </location>
</feature>
<evidence type="ECO:0000259" key="4">
    <source>
        <dbReference type="PROSITE" id="PS50994"/>
    </source>
</evidence>
<dbReference type="GO" id="GO:0015074">
    <property type="term" value="P:DNA integration"/>
    <property type="evidence" value="ECO:0007669"/>
    <property type="project" value="InterPro"/>
</dbReference>
<gene>
    <name evidence="5" type="ORF">MNBD_GAMMA11-348</name>
</gene>
<dbReference type="InterPro" id="IPR001584">
    <property type="entry name" value="Integrase_cat-core"/>
</dbReference>
<dbReference type="SUPFAM" id="SSF53098">
    <property type="entry name" value="Ribonuclease H-like"/>
    <property type="match status" value="1"/>
</dbReference>
<evidence type="ECO:0000313" key="5">
    <source>
        <dbReference type="EMBL" id="VAW60616.1"/>
    </source>
</evidence>
<dbReference type="InterPro" id="IPR017895">
    <property type="entry name" value="HTH_IS408/IS1162_type"/>
</dbReference>
<dbReference type="PANTHER" id="PTHR35004">
    <property type="entry name" value="TRANSPOSASE RV3428C-RELATED"/>
    <property type="match status" value="1"/>
</dbReference>
<dbReference type="AlphaFoldDB" id="A0A3B0XWP1"/>
<dbReference type="GO" id="GO:0003676">
    <property type="term" value="F:nucleic acid binding"/>
    <property type="evidence" value="ECO:0007669"/>
    <property type="project" value="InterPro"/>
</dbReference>
<organism evidence="5">
    <name type="scientific">hydrothermal vent metagenome</name>
    <dbReference type="NCBI Taxonomy" id="652676"/>
    <lineage>
        <taxon>unclassified sequences</taxon>
        <taxon>metagenomes</taxon>
        <taxon>ecological metagenomes</taxon>
    </lineage>
</organism>